<evidence type="ECO:0000313" key="8">
    <source>
        <dbReference type="EMBL" id="RQH02583.1"/>
    </source>
</evidence>
<keyword evidence="3" id="KW-0436">Ligase</keyword>
<evidence type="ECO:0000256" key="6">
    <source>
        <dbReference type="PROSITE-ProRule" id="PRU00409"/>
    </source>
</evidence>
<organism evidence="8 9">
    <name type="scientific">Natrarchaeobius chitinivorans</name>
    <dbReference type="NCBI Taxonomy" id="1679083"/>
    <lineage>
        <taxon>Archaea</taxon>
        <taxon>Methanobacteriati</taxon>
        <taxon>Methanobacteriota</taxon>
        <taxon>Stenosarchaea group</taxon>
        <taxon>Halobacteria</taxon>
        <taxon>Halobacteriales</taxon>
        <taxon>Natrialbaceae</taxon>
        <taxon>Natrarchaeobius</taxon>
    </lineage>
</organism>
<dbReference type="SUPFAM" id="SSF52210">
    <property type="entry name" value="Succinyl-CoA synthetase domains"/>
    <property type="match status" value="2"/>
</dbReference>
<evidence type="ECO:0000313" key="9">
    <source>
        <dbReference type="Proteomes" id="UP000281431"/>
    </source>
</evidence>
<dbReference type="AlphaFoldDB" id="A0A3N6NRD4"/>
<dbReference type="InterPro" id="IPR036291">
    <property type="entry name" value="NAD(P)-bd_dom_sf"/>
</dbReference>
<evidence type="ECO:0000256" key="2">
    <source>
        <dbReference type="ARBA" id="ARBA00012957"/>
    </source>
</evidence>
<dbReference type="InterPro" id="IPR051538">
    <property type="entry name" value="Acyl-CoA_Synth/Transferase"/>
</dbReference>
<dbReference type="InterPro" id="IPR011761">
    <property type="entry name" value="ATP-grasp"/>
</dbReference>
<dbReference type="PROSITE" id="PS50975">
    <property type="entry name" value="ATP_GRASP"/>
    <property type="match status" value="1"/>
</dbReference>
<proteinExistence type="predicted"/>
<sequence>MTNETTEPASSDGRRSFHDLFDAESVALIGASTDPETITGRPQYFLEKHGYEGDVYPINPKYDSIRGLTCYDSVLDVPDDVDVALILLSAPHVPDVLRECGEKGIQYNLVIGSGFGETGEAGEALEDELIEVAAEYDVRVVGPNTLGVLGSDRNLALSFSSMLDEQDELVPGGEVGFVSQSGSFAGMLFQITQRAGIGTRYWATTGNEIDVDALELMSFMLEDPSVSMIVGYIESLADGERLADVAATAREREVPLLLMKVGQSDRGQEAVSSHTGKMAGDYAVYESVFEEYGIVEIDDVTSLTDVMATVSTLDTVPRRDDRWAVLTPSGGAGALIADAIDREGMELATFEDETTDVLSEIVPEYGSVMNPVDTTANVISEYALYEDAFTTLLEDENVDVLLLQFANTGPKQAKAYEDLIKREAEATDKIVIAVFTGGKPSDEIVESYRSSGIPTFTDPVRAVRTIRLLGRFGSAIDSDSASTPALEEASGSVDVPADPGRWNWEHAASLLDAYGISHADGRIVDSTEDAVSVADEVGYPVVMKASAPDLEHKTEAGGIHLGVSSVEEVTETVGELRDSVRAYDPSIDLDGVLVQETVDDGHEVIIGITRTDLGPVMMFGTGGTLVEVLDDVAYRTLPITPEKAEALLEETAAGDILAGHRGQEYATDALIDLMVNASRLYEDYDLDELDLNPVKVRADDAVVVDFLAK</sequence>
<dbReference type="Gene3D" id="3.30.1490.20">
    <property type="entry name" value="ATP-grasp fold, A domain"/>
    <property type="match status" value="1"/>
</dbReference>
<dbReference type="GO" id="GO:0046872">
    <property type="term" value="F:metal ion binding"/>
    <property type="evidence" value="ECO:0007669"/>
    <property type="project" value="InterPro"/>
</dbReference>
<dbReference type="EMBL" id="REFZ01000002">
    <property type="protein sequence ID" value="RQH02583.1"/>
    <property type="molecule type" value="Genomic_DNA"/>
</dbReference>
<dbReference type="GO" id="GO:0043758">
    <property type="term" value="F:acetate-CoA ligase (ADP-forming) activity"/>
    <property type="evidence" value="ECO:0007669"/>
    <property type="project" value="UniProtKB-EC"/>
</dbReference>
<comment type="caution">
    <text evidence="8">The sequence shown here is derived from an EMBL/GenBank/DDBJ whole genome shotgun (WGS) entry which is preliminary data.</text>
</comment>
<dbReference type="Pfam" id="PF13607">
    <property type="entry name" value="Succ_CoA_lig"/>
    <property type="match status" value="1"/>
</dbReference>
<dbReference type="OrthoDB" id="18103at2157"/>
<accession>A0A3N6NRD4</accession>
<dbReference type="Gene3D" id="3.30.470.20">
    <property type="entry name" value="ATP-grasp fold, B domain"/>
    <property type="match status" value="1"/>
</dbReference>
<dbReference type="InterPro" id="IPR016102">
    <property type="entry name" value="Succinyl-CoA_synth-like"/>
</dbReference>
<dbReference type="SUPFAM" id="SSF51735">
    <property type="entry name" value="NAD(P)-binding Rossmann-fold domains"/>
    <property type="match status" value="1"/>
</dbReference>
<keyword evidence="9" id="KW-1185">Reference proteome</keyword>
<dbReference type="SUPFAM" id="SSF56059">
    <property type="entry name" value="Glutathione synthetase ATP-binding domain-like"/>
    <property type="match status" value="1"/>
</dbReference>
<feature type="domain" description="ATP-grasp" evidence="7">
    <location>
        <begin position="508"/>
        <end position="546"/>
    </location>
</feature>
<dbReference type="PANTHER" id="PTHR43334:SF1">
    <property type="entry name" value="3-HYDROXYPROPIONATE--COA LIGASE [ADP-FORMING]"/>
    <property type="match status" value="1"/>
</dbReference>
<dbReference type="FunFam" id="3.30.1490.20:FF:000020">
    <property type="entry name" value="Protein lysine acetyltransferase"/>
    <property type="match status" value="1"/>
</dbReference>
<name>A0A3N6NRD4_NATCH</name>
<evidence type="ECO:0000256" key="5">
    <source>
        <dbReference type="ARBA" id="ARBA00022840"/>
    </source>
</evidence>
<dbReference type="SMART" id="SM00881">
    <property type="entry name" value="CoA_binding"/>
    <property type="match status" value="1"/>
</dbReference>
<comment type="catalytic activity">
    <reaction evidence="1">
        <text>acetate + ATP + CoA = acetyl-CoA + ADP + phosphate</text>
        <dbReference type="Rhea" id="RHEA:15081"/>
        <dbReference type="ChEBI" id="CHEBI:30089"/>
        <dbReference type="ChEBI" id="CHEBI:30616"/>
        <dbReference type="ChEBI" id="CHEBI:43474"/>
        <dbReference type="ChEBI" id="CHEBI:57287"/>
        <dbReference type="ChEBI" id="CHEBI:57288"/>
        <dbReference type="ChEBI" id="CHEBI:456216"/>
        <dbReference type="EC" id="6.2.1.13"/>
    </reaction>
</comment>
<dbReference type="Pfam" id="PF13549">
    <property type="entry name" value="ATP-grasp_5"/>
    <property type="match status" value="1"/>
</dbReference>
<dbReference type="InterPro" id="IPR043938">
    <property type="entry name" value="Ligase_CoA_dom"/>
</dbReference>
<dbReference type="InterPro" id="IPR032875">
    <property type="entry name" value="Succ_CoA_lig_flav_dom"/>
</dbReference>
<dbReference type="Pfam" id="PF13380">
    <property type="entry name" value="CoA_binding_2"/>
    <property type="match status" value="1"/>
</dbReference>
<evidence type="ECO:0000259" key="7">
    <source>
        <dbReference type="PROSITE" id="PS50975"/>
    </source>
</evidence>
<evidence type="ECO:0000256" key="1">
    <source>
        <dbReference type="ARBA" id="ARBA00001619"/>
    </source>
</evidence>
<keyword evidence="5 6" id="KW-0067">ATP-binding</keyword>
<dbReference type="InterPro" id="IPR003781">
    <property type="entry name" value="CoA-bd"/>
</dbReference>
<dbReference type="EC" id="6.2.1.13" evidence="2"/>
<gene>
    <name evidence="8" type="ORF">EA472_04620</name>
</gene>
<dbReference type="PANTHER" id="PTHR43334">
    <property type="entry name" value="ACETATE--COA LIGASE [ADP-FORMING]"/>
    <property type="match status" value="1"/>
</dbReference>
<dbReference type="Pfam" id="PF19045">
    <property type="entry name" value="Ligase_CoA_2"/>
    <property type="match status" value="1"/>
</dbReference>
<dbReference type="Gene3D" id="3.40.50.720">
    <property type="entry name" value="NAD(P)-binding Rossmann-like Domain"/>
    <property type="match status" value="1"/>
</dbReference>
<evidence type="ECO:0000256" key="4">
    <source>
        <dbReference type="ARBA" id="ARBA00022741"/>
    </source>
</evidence>
<dbReference type="Proteomes" id="UP000281431">
    <property type="component" value="Unassembled WGS sequence"/>
</dbReference>
<reference evidence="8 9" key="1">
    <citation type="submission" date="2018-10" db="EMBL/GenBank/DDBJ databases">
        <title>Natrarchaeobius chitinivorans gen. nov., sp. nov., and Natrarchaeobius haloalkaliphilus sp. nov., alkaliphilic, chitin-utilizing haloarchaea from hypersaline alkaline lakes.</title>
        <authorList>
            <person name="Sorokin D.Y."/>
            <person name="Elcheninov A.G."/>
            <person name="Kostrikina N.A."/>
            <person name="Bale N.J."/>
            <person name="Sinninghe Damste J.S."/>
            <person name="Khijniak T.V."/>
            <person name="Kublanov I.V."/>
            <person name="Toshchakov S.V."/>
        </authorList>
    </citation>
    <scope>NUCLEOTIDE SEQUENCE [LARGE SCALE GENOMIC DNA]</scope>
    <source>
        <strain evidence="8 9">AArcht7</strain>
    </source>
</reference>
<dbReference type="GO" id="GO:0005524">
    <property type="term" value="F:ATP binding"/>
    <property type="evidence" value="ECO:0007669"/>
    <property type="project" value="UniProtKB-UniRule"/>
</dbReference>
<protein>
    <recommendedName>
        <fullName evidence="2">acetate--CoA ligase (ADP-forming)</fullName>
        <ecNumber evidence="2">6.2.1.13</ecNumber>
    </recommendedName>
</protein>
<keyword evidence="4 6" id="KW-0547">Nucleotide-binding</keyword>
<dbReference type="InterPro" id="IPR013815">
    <property type="entry name" value="ATP_grasp_subdomain_1"/>
</dbReference>
<dbReference type="Gene3D" id="3.40.50.261">
    <property type="entry name" value="Succinyl-CoA synthetase domains"/>
    <property type="match status" value="2"/>
</dbReference>
<evidence type="ECO:0000256" key="3">
    <source>
        <dbReference type="ARBA" id="ARBA00022598"/>
    </source>
</evidence>